<evidence type="ECO:0000313" key="2">
    <source>
        <dbReference type="Proteomes" id="UP000298663"/>
    </source>
</evidence>
<dbReference type="SUPFAM" id="SSF55729">
    <property type="entry name" value="Acyl-CoA N-acyltransferases (Nat)"/>
    <property type="match status" value="1"/>
</dbReference>
<keyword evidence="2" id="KW-1185">Reference proteome</keyword>
<dbReference type="GO" id="GO:0008080">
    <property type="term" value="F:N-acetyltransferase activity"/>
    <property type="evidence" value="ECO:0007669"/>
    <property type="project" value="TreeGrafter"/>
</dbReference>
<dbReference type="PANTHER" id="PTHR20905">
    <property type="entry name" value="N-ACETYLTRANSFERASE-RELATED"/>
    <property type="match status" value="1"/>
</dbReference>
<name>A0A4U5MGE1_STECR</name>
<dbReference type="PANTHER" id="PTHR20905:SF30">
    <property type="entry name" value="N-ACETYLTRANSFERASE DOMAIN-CONTAINING PROTEIN"/>
    <property type="match status" value="1"/>
</dbReference>
<evidence type="ECO:0008006" key="3">
    <source>
        <dbReference type="Google" id="ProtNLM"/>
    </source>
</evidence>
<dbReference type="OrthoDB" id="10379153at2759"/>
<proteinExistence type="predicted"/>
<accession>A0A4U5MGE1</accession>
<dbReference type="AlphaFoldDB" id="A0A4U5MGE1"/>
<comment type="caution">
    <text evidence="1">The sequence shown here is derived from an EMBL/GenBank/DDBJ whole genome shotgun (WGS) entry which is preliminary data.</text>
</comment>
<dbReference type="Gene3D" id="3.40.630.30">
    <property type="match status" value="1"/>
</dbReference>
<reference evidence="1 2" key="2">
    <citation type="journal article" date="2019" name="G3 (Bethesda)">
        <title>Hybrid Assembly of the Genome of the Entomopathogenic Nematode Steinernema carpocapsae Identifies the X-Chromosome.</title>
        <authorList>
            <person name="Serra L."/>
            <person name="Macchietto M."/>
            <person name="Macias-Munoz A."/>
            <person name="McGill C.J."/>
            <person name="Rodriguez I.M."/>
            <person name="Rodriguez B."/>
            <person name="Murad R."/>
            <person name="Mortazavi A."/>
        </authorList>
    </citation>
    <scope>NUCLEOTIDE SEQUENCE [LARGE SCALE GENOMIC DNA]</scope>
    <source>
        <strain evidence="1 2">ALL</strain>
    </source>
</reference>
<dbReference type="EMBL" id="AZBU02000008">
    <property type="protein sequence ID" value="TKR68222.1"/>
    <property type="molecule type" value="Genomic_DNA"/>
</dbReference>
<sequence length="233" mass="26280">MLRKNGIFYRKVTVEDSEALGEFMLTNLPKTSPICQALGFKKEDYEAMYVPRIAESLPSNLSVLAIDEKSGEIVGYHLVSFFYRDPSKNPPKKLKKTKKAQIIASLSESLREEFWKMCPPEVNCVIRGETSCVRKDYQRKGIAGTFVVFIGLDPRCQDAKQVSGSISVSTSYSNQKLFEKVGFINMAEMSYKELFETHGIPFEGAFKDETTKAILQFLPMDKFLNGRGNAAKL</sequence>
<organism evidence="1 2">
    <name type="scientific">Steinernema carpocapsae</name>
    <name type="common">Entomopathogenic nematode</name>
    <dbReference type="NCBI Taxonomy" id="34508"/>
    <lineage>
        <taxon>Eukaryota</taxon>
        <taxon>Metazoa</taxon>
        <taxon>Ecdysozoa</taxon>
        <taxon>Nematoda</taxon>
        <taxon>Chromadorea</taxon>
        <taxon>Rhabditida</taxon>
        <taxon>Tylenchina</taxon>
        <taxon>Panagrolaimomorpha</taxon>
        <taxon>Strongyloidoidea</taxon>
        <taxon>Steinernematidae</taxon>
        <taxon>Steinernema</taxon>
    </lineage>
</organism>
<dbReference type="Proteomes" id="UP000298663">
    <property type="component" value="Unassembled WGS sequence"/>
</dbReference>
<dbReference type="InterPro" id="IPR016181">
    <property type="entry name" value="Acyl_CoA_acyltransferase"/>
</dbReference>
<evidence type="ECO:0000313" key="1">
    <source>
        <dbReference type="EMBL" id="TKR68222.1"/>
    </source>
</evidence>
<gene>
    <name evidence="1" type="ORF">L596_024233</name>
</gene>
<protein>
    <recommendedName>
        <fullName evidence="3">N-acetyltransferase domain-containing protein</fullName>
    </recommendedName>
</protein>
<reference evidence="1 2" key="1">
    <citation type="journal article" date="2015" name="Genome Biol.">
        <title>Comparative genomics of Steinernema reveals deeply conserved gene regulatory networks.</title>
        <authorList>
            <person name="Dillman A.R."/>
            <person name="Macchietto M."/>
            <person name="Porter C.F."/>
            <person name="Rogers A."/>
            <person name="Williams B."/>
            <person name="Antoshechkin I."/>
            <person name="Lee M.M."/>
            <person name="Goodwin Z."/>
            <person name="Lu X."/>
            <person name="Lewis E.E."/>
            <person name="Goodrich-Blair H."/>
            <person name="Stock S.P."/>
            <person name="Adams B.J."/>
            <person name="Sternberg P.W."/>
            <person name="Mortazavi A."/>
        </authorList>
    </citation>
    <scope>NUCLEOTIDE SEQUENCE [LARGE SCALE GENOMIC DNA]</scope>
    <source>
        <strain evidence="1 2">ALL</strain>
    </source>
</reference>